<accession>A0AAW0SC70</accession>
<keyword evidence="4" id="KW-1185">Reference proteome</keyword>
<comment type="caution">
    <text evidence="3">The sequence shown here is derived from an EMBL/GenBank/DDBJ whole genome shotgun (WGS) entry which is preliminary data.</text>
</comment>
<name>A0AAW0SC70_SCYPA</name>
<dbReference type="Proteomes" id="UP001487740">
    <property type="component" value="Unassembled WGS sequence"/>
</dbReference>
<evidence type="ECO:0000259" key="2">
    <source>
        <dbReference type="Pfam" id="PF25825"/>
    </source>
</evidence>
<evidence type="ECO:0000256" key="1">
    <source>
        <dbReference type="SAM" id="MobiDB-lite"/>
    </source>
</evidence>
<dbReference type="PANTHER" id="PTHR14907">
    <property type="entry name" value="FI14130P"/>
    <property type="match status" value="1"/>
</dbReference>
<feature type="compositionally biased region" description="Pro residues" evidence="1">
    <location>
        <begin position="121"/>
        <end position="154"/>
    </location>
</feature>
<proteinExistence type="predicted"/>
<feature type="region of interest" description="Disordered" evidence="1">
    <location>
        <begin position="1"/>
        <end position="20"/>
    </location>
</feature>
<organism evidence="3 4">
    <name type="scientific">Scylla paramamosain</name>
    <name type="common">Mud crab</name>
    <dbReference type="NCBI Taxonomy" id="85552"/>
    <lineage>
        <taxon>Eukaryota</taxon>
        <taxon>Metazoa</taxon>
        <taxon>Ecdysozoa</taxon>
        <taxon>Arthropoda</taxon>
        <taxon>Crustacea</taxon>
        <taxon>Multicrustacea</taxon>
        <taxon>Malacostraca</taxon>
        <taxon>Eumalacostraca</taxon>
        <taxon>Eucarida</taxon>
        <taxon>Decapoda</taxon>
        <taxon>Pleocyemata</taxon>
        <taxon>Brachyura</taxon>
        <taxon>Eubrachyura</taxon>
        <taxon>Portunoidea</taxon>
        <taxon>Portunidae</taxon>
        <taxon>Portuninae</taxon>
        <taxon>Scylla</taxon>
    </lineage>
</organism>
<dbReference type="PANTHER" id="PTHR14907:SF2">
    <property type="entry name" value="SUPPRESSOR APC DOMAIN-CONTAINING PROTEIN 2"/>
    <property type="match status" value="1"/>
</dbReference>
<dbReference type="EMBL" id="JARAKH010001653">
    <property type="protein sequence ID" value="KAK8372693.1"/>
    <property type="molecule type" value="Genomic_DNA"/>
</dbReference>
<feature type="region of interest" description="Disordered" evidence="1">
    <location>
        <begin position="103"/>
        <end position="165"/>
    </location>
</feature>
<protein>
    <recommendedName>
        <fullName evidence="2">Suppressor APC domain-containing protein</fullName>
    </recommendedName>
</protein>
<feature type="compositionally biased region" description="Low complexity" evidence="1">
    <location>
        <begin position="7"/>
        <end position="20"/>
    </location>
</feature>
<feature type="domain" description="Suppressor APC" evidence="2">
    <location>
        <begin position="28"/>
        <end position="105"/>
    </location>
</feature>
<gene>
    <name evidence="3" type="ORF">O3P69_012746</name>
</gene>
<sequence length="165" mass="17762">MASQTSTTTTTATTTTTTTTTTTALDCLPKPFVSAMRTLFDIMDDQRCGYVKLSEIERRWQDDGAQGLPKDVLPSLRKVTPPDGYLSFERFCAGLQISLLRNKREDPVPPSSSSSSSLPPFKHPPPPPPPLPSTAPPLSSQPPPPPHTRGPSAPPHDQVPRSGPP</sequence>
<dbReference type="InterPro" id="IPR057953">
    <property type="entry name" value="SAPC2_N"/>
</dbReference>
<dbReference type="Pfam" id="PF25825">
    <property type="entry name" value="SAPC2_N"/>
    <property type="match status" value="1"/>
</dbReference>
<reference evidence="3 4" key="1">
    <citation type="submission" date="2023-03" db="EMBL/GenBank/DDBJ databases">
        <title>High-quality genome of Scylla paramamosain provides insights in environmental adaptation.</title>
        <authorList>
            <person name="Zhang L."/>
        </authorList>
    </citation>
    <scope>NUCLEOTIDE SEQUENCE [LARGE SCALE GENOMIC DNA]</scope>
    <source>
        <strain evidence="3">LZ_2023a</strain>
        <tissue evidence="3">Muscle</tissue>
    </source>
</reference>
<feature type="compositionally biased region" description="Low complexity" evidence="1">
    <location>
        <begin position="111"/>
        <end position="120"/>
    </location>
</feature>
<evidence type="ECO:0000313" key="4">
    <source>
        <dbReference type="Proteomes" id="UP001487740"/>
    </source>
</evidence>
<feature type="non-terminal residue" evidence="3">
    <location>
        <position position="165"/>
    </location>
</feature>
<dbReference type="AlphaFoldDB" id="A0AAW0SC70"/>
<evidence type="ECO:0000313" key="3">
    <source>
        <dbReference type="EMBL" id="KAK8372693.1"/>
    </source>
</evidence>
<dbReference type="InterPro" id="IPR026828">
    <property type="entry name" value="SAPC2_1/2"/>
</dbReference>